<organism evidence="1">
    <name type="scientific">marine sediment metagenome</name>
    <dbReference type="NCBI Taxonomy" id="412755"/>
    <lineage>
        <taxon>unclassified sequences</taxon>
        <taxon>metagenomes</taxon>
        <taxon>ecological metagenomes</taxon>
    </lineage>
</organism>
<dbReference type="SUPFAM" id="SSF55608">
    <property type="entry name" value="Homing endonucleases"/>
    <property type="match status" value="1"/>
</dbReference>
<sequence>MRLGQCKPGLEATKNPMLSDIAWAAGLYEGEGSCHYHPRGTAHIEIAQKGTEILHWMKELFGGRVTTLSSSASPNQIHRWVATGARARGFALTIYTWLSSRRRRQVEKMLEEG</sequence>
<accession>A0A0F9L9P7</accession>
<comment type="caution">
    <text evidence="1">The sequence shown here is derived from an EMBL/GenBank/DDBJ whole genome shotgun (WGS) entry which is preliminary data.</text>
</comment>
<protein>
    <recommendedName>
        <fullName evidence="2">Homing endonuclease LAGLIDADG domain-containing protein</fullName>
    </recommendedName>
</protein>
<dbReference type="AlphaFoldDB" id="A0A0F9L9P7"/>
<dbReference type="EMBL" id="LAZR01006508">
    <property type="protein sequence ID" value="KKM91634.1"/>
    <property type="molecule type" value="Genomic_DNA"/>
</dbReference>
<reference evidence="1" key="1">
    <citation type="journal article" date="2015" name="Nature">
        <title>Complex archaea that bridge the gap between prokaryotes and eukaryotes.</title>
        <authorList>
            <person name="Spang A."/>
            <person name="Saw J.H."/>
            <person name="Jorgensen S.L."/>
            <person name="Zaremba-Niedzwiedzka K."/>
            <person name="Martijn J."/>
            <person name="Lind A.E."/>
            <person name="van Eijk R."/>
            <person name="Schleper C."/>
            <person name="Guy L."/>
            <person name="Ettema T.J."/>
        </authorList>
    </citation>
    <scope>NUCLEOTIDE SEQUENCE</scope>
</reference>
<gene>
    <name evidence="1" type="ORF">LCGC14_1226630</name>
</gene>
<name>A0A0F9L9P7_9ZZZZ</name>
<proteinExistence type="predicted"/>
<evidence type="ECO:0008006" key="2">
    <source>
        <dbReference type="Google" id="ProtNLM"/>
    </source>
</evidence>
<evidence type="ECO:0000313" key="1">
    <source>
        <dbReference type="EMBL" id="KKM91634.1"/>
    </source>
</evidence>
<dbReference type="InterPro" id="IPR027434">
    <property type="entry name" value="Homing_endonucl"/>
</dbReference>